<evidence type="ECO:0000259" key="3">
    <source>
        <dbReference type="Pfam" id="PF23247"/>
    </source>
</evidence>
<sequence length="592" mass="66490">MENCYIFPSSMLNRLQSLQFLRAVDCSSLKVVDCSSLEVVYDMEWINVKEAVTATLLSKLVLYFLPSLKHIWNKDPYGILTFQNIKLLEVGHCQSLKYLFPASLVRDLVQLQDLRVSSCGVEELVVKEDGVETAPKFVFPIMTSLRLMNLQQFKSFYPGTHTIMAFVEKAGVTGKFMSQTFRKKRKVFQYGLDSQVELSSSPIIDAGIPMSLEKECMGKHNYGHKERGSRGQPFKEAKECLFSLKNSMENLYKKMRKPQRWSDLPWLHTDSWIKCSRNLLQEDITDQSETQSDDLCFLQFASGSTDDAKGVLMRIMFLLEQLVLEEVDASTFSEHPSKRVKVEPGLQSFCVMSLGGALSIPKIETPGPTCQPDEEFKSNAAMEETKINSLIRVALAIEPKDKEASLMYKQALDLLSQALKVWPNANVKFNYHEKLLSSIQPSQLKDPSTALVQGLYVMNKIASVTAPQTSDEDNSANSISFVLFVIKTLTEVQKNLIDPYILVRILQRLARDTGTSASSHMRQGQRTDPDSAVTSSRQGADIGAVISNQRYQDKLGHEMEAGIFAKVRAVRIIPSPRLGTPSRPLVKCSPPV</sequence>
<organism evidence="4">
    <name type="scientific">Vitis vinifera</name>
    <name type="common">Grape</name>
    <dbReference type="NCBI Taxonomy" id="29760"/>
    <lineage>
        <taxon>Eukaryota</taxon>
        <taxon>Viridiplantae</taxon>
        <taxon>Streptophyta</taxon>
        <taxon>Embryophyta</taxon>
        <taxon>Tracheophyta</taxon>
        <taxon>Spermatophyta</taxon>
        <taxon>Magnoliopsida</taxon>
        <taxon>eudicotyledons</taxon>
        <taxon>Gunneridae</taxon>
        <taxon>Pentapetalae</taxon>
        <taxon>rosids</taxon>
        <taxon>Vitales</taxon>
        <taxon>Vitaceae</taxon>
        <taxon>Viteae</taxon>
        <taxon>Vitis</taxon>
    </lineage>
</organism>
<gene>
    <name evidence="4" type="ORF">VITISV_017874</name>
</gene>
<feature type="domain" description="Disease resistance protein At4g27190-like leucine-rich repeats" evidence="3">
    <location>
        <begin position="5"/>
        <end position="120"/>
    </location>
</feature>
<reference evidence="4" key="1">
    <citation type="journal article" date="2007" name="PLoS ONE">
        <title>The first genome sequence of an elite grapevine cultivar (Pinot noir Vitis vinifera L.): coping with a highly heterozygous genome.</title>
        <authorList>
            <person name="Velasco R."/>
            <person name="Zharkikh A."/>
            <person name="Troggio M."/>
            <person name="Cartwright D.A."/>
            <person name="Cestaro A."/>
            <person name="Pruss D."/>
            <person name="Pindo M."/>
            <person name="FitzGerald L.M."/>
            <person name="Vezzulli S."/>
            <person name="Reid J."/>
            <person name="Malacarne G."/>
            <person name="Iliev D."/>
            <person name="Coppola G."/>
            <person name="Wardell B."/>
            <person name="Micheletti D."/>
            <person name="Macalma T."/>
            <person name="Facci M."/>
            <person name="Mitchell J.T."/>
            <person name="Perazzolli M."/>
            <person name="Eldredge G."/>
            <person name="Gatto P."/>
            <person name="Oyzerski R."/>
            <person name="Moretto M."/>
            <person name="Gutin N."/>
            <person name="Stefanini M."/>
            <person name="Chen Y."/>
            <person name="Segala C."/>
            <person name="Davenport C."/>
            <person name="Dematte L."/>
            <person name="Mraz A."/>
            <person name="Battilana J."/>
            <person name="Stormo K."/>
            <person name="Costa F."/>
            <person name="Tao Q."/>
            <person name="Si-Ammour A."/>
            <person name="Harkins T."/>
            <person name="Lackey A."/>
            <person name="Perbost C."/>
            <person name="Taillon B."/>
            <person name="Stella A."/>
            <person name="Solovyev V."/>
            <person name="Fawcett J.A."/>
            <person name="Sterck L."/>
            <person name="Vandepoele K."/>
            <person name="Grando S.M."/>
            <person name="Toppo S."/>
            <person name="Moser C."/>
            <person name="Lanchbury J."/>
            <person name="Bogden R."/>
            <person name="Skolnick M."/>
            <person name="Sgaramella V."/>
            <person name="Bhatnagar S.K."/>
            <person name="Fontana P."/>
            <person name="Gutin A."/>
            <person name="Van de Peer Y."/>
            <person name="Salamini F."/>
            <person name="Viola R."/>
        </authorList>
    </citation>
    <scope>NUCLEOTIDE SEQUENCE</scope>
</reference>
<accession>A5C5I5</accession>
<evidence type="ECO:0000256" key="2">
    <source>
        <dbReference type="SAM" id="MobiDB-lite"/>
    </source>
</evidence>
<proteinExistence type="predicted"/>
<evidence type="ECO:0000256" key="1">
    <source>
        <dbReference type="ARBA" id="ARBA00022821"/>
    </source>
</evidence>
<dbReference type="Pfam" id="PF23247">
    <property type="entry name" value="LRR_RPS2"/>
    <property type="match status" value="1"/>
</dbReference>
<dbReference type="AlphaFoldDB" id="A5C5I5"/>
<dbReference type="InterPro" id="IPR057135">
    <property type="entry name" value="At4g27190-like_LRR"/>
</dbReference>
<dbReference type="ExpressionAtlas" id="A5C5I5">
    <property type="expression patterns" value="baseline and differential"/>
</dbReference>
<name>A5C5I5_VITVI</name>
<dbReference type="PANTHER" id="PTHR33463">
    <property type="entry name" value="NB-ARC DOMAIN-CONTAINING PROTEIN-RELATED"/>
    <property type="match status" value="1"/>
</dbReference>
<dbReference type="InterPro" id="IPR032675">
    <property type="entry name" value="LRR_dom_sf"/>
</dbReference>
<keyword evidence="1" id="KW-0611">Plant defense</keyword>
<feature type="compositionally biased region" description="Polar residues" evidence="2">
    <location>
        <begin position="515"/>
        <end position="538"/>
    </location>
</feature>
<dbReference type="PANTHER" id="PTHR33463:SF145">
    <property type="entry name" value="NB-ARC DOMAIN-CONTAINING PROTEIN"/>
    <property type="match status" value="1"/>
</dbReference>
<feature type="region of interest" description="Disordered" evidence="2">
    <location>
        <begin position="515"/>
        <end position="539"/>
    </location>
</feature>
<dbReference type="InterPro" id="IPR050905">
    <property type="entry name" value="Plant_NBS-LRR"/>
</dbReference>
<protein>
    <recommendedName>
        <fullName evidence="3">Disease resistance protein At4g27190-like leucine-rich repeats domain-containing protein</fullName>
    </recommendedName>
</protein>
<dbReference type="InterPro" id="IPR046805">
    <property type="entry name" value="Tra1_ring"/>
</dbReference>
<dbReference type="SUPFAM" id="SSF52047">
    <property type="entry name" value="RNI-like"/>
    <property type="match status" value="1"/>
</dbReference>
<dbReference type="EMBL" id="AM483066">
    <property type="protein sequence ID" value="CAN77621.1"/>
    <property type="molecule type" value="Genomic_DNA"/>
</dbReference>
<dbReference type="Pfam" id="PF20206">
    <property type="entry name" value="Tra1_ring"/>
    <property type="match status" value="1"/>
</dbReference>
<dbReference type="Gene3D" id="3.80.10.10">
    <property type="entry name" value="Ribonuclease Inhibitor"/>
    <property type="match status" value="1"/>
</dbReference>
<evidence type="ECO:0000313" key="4">
    <source>
        <dbReference type="EMBL" id="CAN77621.1"/>
    </source>
</evidence>